<feature type="compositionally biased region" description="Basic residues" evidence="3">
    <location>
        <begin position="190"/>
        <end position="204"/>
    </location>
</feature>
<sequence length="319" mass="37116">MKRKSGRKSKAQDENGSNGVEENGADSEIEETPKKKRSASPRKSKKDDASSINESADSDNSDEEKSKKDDPDEDPLGSAENDETASEGKKSKRGKKSTQKEPKSGDEDDENQNENKKSKKSRKSAQKDDVVQDEEDESQYEVEKVLDEKMVKGVRHYLIRWKGYEEESDTWEPENTLNCTDLIKDFKEQKKNKKTAKPAKTKKKAGSENAEADWDENEDFEVERILDVYFKRDGSREFLVSWKGYGTADNSWEPEEHMSCRELIDKFMKKVERAREVDERELRVKRQPVQRFTLSTQERERRLSKRLTKKERVQYHDAE</sequence>
<evidence type="ECO:0000313" key="6">
    <source>
        <dbReference type="Proteomes" id="UP001152888"/>
    </source>
</evidence>
<dbReference type="GO" id="GO:0005694">
    <property type="term" value="C:chromosome"/>
    <property type="evidence" value="ECO:0007669"/>
    <property type="project" value="UniProtKB-ARBA"/>
</dbReference>
<dbReference type="InterPro" id="IPR000953">
    <property type="entry name" value="Chromo/chromo_shadow_dom"/>
</dbReference>
<evidence type="ECO:0000256" key="3">
    <source>
        <dbReference type="SAM" id="MobiDB-lite"/>
    </source>
</evidence>
<dbReference type="EMBL" id="CAKOFQ010006813">
    <property type="protein sequence ID" value="CAH1973682.1"/>
    <property type="molecule type" value="Genomic_DNA"/>
</dbReference>
<dbReference type="PRINTS" id="PR00504">
    <property type="entry name" value="CHROMODOMAIN"/>
</dbReference>
<keyword evidence="6" id="KW-1185">Reference proteome</keyword>
<comment type="subcellular location">
    <subcellularLocation>
        <location evidence="1">Nucleus</location>
    </subcellularLocation>
</comment>
<feature type="compositionally biased region" description="Basic residues" evidence="3">
    <location>
        <begin position="34"/>
        <end position="44"/>
    </location>
</feature>
<dbReference type="PROSITE" id="PS00598">
    <property type="entry name" value="CHROMO_1"/>
    <property type="match status" value="1"/>
</dbReference>
<dbReference type="AlphaFoldDB" id="A0A9P0KGU2"/>
<evidence type="ECO:0000259" key="4">
    <source>
        <dbReference type="PROSITE" id="PS50013"/>
    </source>
</evidence>
<dbReference type="InterPro" id="IPR017984">
    <property type="entry name" value="Chromo_dom_subgr"/>
</dbReference>
<evidence type="ECO:0000313" key="5">
    <source>
        <dbReference type="EMBL" id="CAH1973682.1"/>
    </source>
</evidence>
<dbReference type="Pfam" id="PF00385">
    <property type="entry name" value="Chromo"/>
    <property type="match status" value="2"/>
</dbReference>
<dbReference type="InterPro" id="IPR023779">
    <property type="entry name" value="Chromodomain_CS"/>
</dbReference>
<dbReference type="CDD" id="cd00024">
    <property type="entry name" value="CD_CSD"/>
    <property type="match status" value="2"/>
</dbReference>
<feature type="domain" description="Chromo" evidence="4">
    <location>
        <begin position="140"/>
        <end position="198"/>
    </location>
</feature>
<dbReference type="InterPro" id="IPR016197">
    <property type="entry name" value="Chromo-like_dom_sf"/>
</dbReference>
<name>A0A9P0KGU2_ACAOB</name>
<evidence type="ECO:0000256" key="1">
    <source>
        <dbReference type="ARBA" id="ARBA00004123"/>
    </source>
</evidence>
<dbReference type="SUPFAM" id="SSF54160">
    <property type="entry name" value="Chromo domain-like"/>
    <property type="match status" value="2"/>
</dbReference>
<comment type="caution">
    <text evidence="5">The sequence shown here is derived from an EMBL/GenBank/DDBJ whole genome shotgun (WGS) entry which is preliminary data.</text>
</comment>
<dbReference type="InterPro" id="IPR051219">
    <property type="entry name" value="Heterochromatin_chromo-domain"/>
</dbReference>
<feature type="region of interest" description="Disordered" evidence="3">
    <location>
        <begin position="187"/>
        <end position="214"/>
    </location>
</feature>
<organism evidence="5 6">
    <name type="scientific">Acanthoscelides obtectus</name>
    <name type="common">Bean weevil</name>
    <name type="synonym">Bruchus obtectus</name>
    <dbReference type="NCBI Taxonomy" id="200917"/>
    <lineage>
        <taxon>Eukaryota</taxon>
        <taxon>Metazoa</taxon>
        <taxon>Ecdysozoa</taxon>
        <taxon>Arthropoda</taxon>
        <taxon>Hexapoda</taxon>
        <taxon>Insecta</taxon>
        <taxon>Pterygota</taxon>
        <taxon>Neoptera</taxon>
        <taxon>Endopterygota</taxon>
        <taxon>Coleoptera</taxon>
        <taxon>Polyphaga</taxon>
        <taxon>Cucujiformia</taxon>
        <taxon>Chrysomeloidea</taxon>
        <taxon>Chrysomelidae</taxon>
        <taxon>Bruchinae</taxon>
        <taxon>Bruchini</taxon>
        <taxon>Acanthoscelides</taxon>
    </lineage>
</organism>
<proteinExistence type="predicted"/>
<dbReference type="SMART" id="SM00298">
    <property type="entry name" value="CHROMO"/>
    <property type="match status" value="2"/>
</dbReference>
<feature type="domain" description="Chromo" evidence="4">
    <location>
        <begin position="220"/>
        <end position="279"/>
    </location>
</feature>
<accession>A0A9P0KGU2</accession>
<dbReference type="Proteomes" id="UP001152888">
    <property type="component" value="Unassembled WGS sequence"/>
</dbReference>
<feature type="compositionally biased region" description="Acidic residues" evidence="3">
    <location>
        <begin position="131"/>
        <end position="140"/>
    </location>
</feature>
<evidence type="ECO:0000256" key="2">
    <source>
        <dbReference type="ARBA" id="ARBA00023242"/>
    </source>
</evidence>
<feature type="compositionally biased region" description="Basic and acidic residues" evidence="3">
    <location>
        <begin position="310"/>
        <end position="319"/>
    </location>
</feature>
<dbReference type="PANTHER" id="PTHR22812">
    <property type="entry name" value="CHROMOBOX PROTEIN"/>
    <property type="match status" value="1"/>
</dbReference>
<gene>
    <name evidence="5" type="ORF">ACAOBT_LOCUS10689</name>
</gene>
<feature type="region of interest" description="Disordered" evidence="3">
    <location>
        <begin position="295"/>
        <end position="319"/>
    </location>
</feature>
<dbReference type="PROSITE" id="PS50013">
    <property type="entry name" value="CHROMO_2"/>
    <property type="match status" value="2"/>
</dbReference>
<dbReference type="InterPro" id="IPR023780">
    <property type="entry name" value="Chromo_domain"/>
</dbReference>
<dbReference type="Gene3D" id="2.40.50.40">
    <property type="match status" value="2"/>
</dbReference>
<reference evidence="5" key="1">
    <citation type="submission" date="2022-03" db="EMBL/GenBank/DDBJ databases">
        <authorList>
            <person name="Sayadi A."/>
        </authorList>
    </citation>
    <scope>NUCLEOTIDE SEQUENCE</scope>
</reference>
<feature type="compositionally biased region" description="Acidic residues" evidence="3">
    <location>
        <begin position="71"/>
        <end position="85"/>
    </location>
</feature>
<dbReference type="GO" id="GO:0005634">
    <property type="term" value="C:nucleus"/>
    <property type="evidence" value="ECO:0007669"/>
    <property type="project" value="UniProtKB-SubCell"/>
</dbReference>
<protein>
    <recommendedName>
        <fullName evidence="4">Chromo domain-containing protein</fullName>
    </recommendedName>
</protein>
<keyword evidence="2" id="KW-0539">Nucleus</keyword>
<feature type="region of interest" description="Disordered" evidence="3">
    <location>
        <begin position="1"/>
        <end position="144"/>
    </location>
</feature>